<sequence length="364" mass="40350">MNNPQISIPSHTTEALPKPHTVYNISVRLPLRSFSLKKRYSDFDQLQKALISSVGAAPPLSLPPKTYFKSTVSDNEFAEDRRRNLEDYLHAIQNDQDPRWRDSPPWRQFLNLPSSTSNYDSSSTSIASHLNALSTSPLIDPILWLDAYREMKGLLQEARSEISRRDQSLSASDQHDASAAAKKALVKVSGFLDNLDRGLVSLAKNAGNGGLGEGEIRRRKDLLASGLKERDTLEVLANSVSGKRLQGSSKNSPDITVTSEALKAAAGNIRNRSAGRILGAPAPETDRTRQLDNTGVLQLQQQIMKSQDEDLEVLLKAVGRQKQMGLEIGQELDEQNDFLDSLGIDVERVDDKLRVVKKRMKKIS</sequence>
<dbReference type="InterPro" id="IPR036871">
    <property type="entry name" value="PX_dom_sf"/>
</dbReference>
<dbReference type="FunFam" id="1.20.5.110:FF:000058">
    <property type="entry name" value="VAM7p Vacuolar SNARE protein"/>
    <property type="match status" value="1"/>
</dbReference>
<dbReference type="SMART" id="SM00397">
    <property type="entry name" value="t_SNARE"/>
    <property type="match status" value="1"/>
</dbReference>
<evidence type="ECO:0000259" key="5">
    <source>
        <dbReference type="PROSITE" id="PS50192"/>
    </source>
</evidence>
<keyword evidence="8" id="KW-1185">Reference proteome</keyword>
<evidence type="ECO:0000313" key="7">
    <source>
        <dbReference type="EMBL" id="KAK6542223.1"/>
    </source>
</evidence>
<dbReference type="Gene3D" id="1.20.5.110">
    <property type="match status" value="1"/>
</dbReference>
<dbReference type="PROSITE" id="PS50195">
    <property type="entry name" value="PX"/>
    <property type="match status" value="1"/>
</dbReference>
<dbReference type="Pfam" id="PF00787">
    <property type="entry name" value="PX"/>
    <property type="match status" value="1"/>
</dbReference>
<dbReference type="SUPFAM" id="SSF58038">
    <property type="entry name" value="SNARE fusion complex"/>
    <property type="match status" value="1"/>
</dbReference>
<accession>A0AAV9XR22</accession>
<reference evidence="7 8" key="1">
    <citation type="submission" date="2019-10" db="EMBL/GenBank/DDBJ databases">
        <authorList>
            <person name="Palmer J.M."/>
        </authorList>
    </citation>
    <scope>NUCLEOTIDE SEQUENCE [LARGE SCALE GENOMIC DNA]</scope>
    <source>
        <strain evidence="7 8">TWF694</strain>
    </source>
</reference>
<dbReference type="PANTHER" id="PTHR22775:SF3">
    <property type="entry name" value="SORTING NEXIN-13"/>
    <property type="match status" value="1"/>
</dbReference>
<dbReference type="Gene3D" id="3.30.1520.10">
    <property type="entry name" value="Phox-like domain"/>
    <property type="match status" value="1"/>
</dbReference>
<gene>
    <name evidence="7" type="ORF">TWF694_007980</name>
</gene>
<evidence type="ECO:0000259" key="6">
    <source>
        <dbReference type="PROSITE" id="PS50195"/>
    </source>
</evidence>
<dbReference type="SUPFAM" id="SSF64268">
    <property type="entry name" value="PX domain"/>
    <property type="match status" value="1"/>
</dbReference>
<dbReference type="GO" id="GO:0000329">
    <property type="term" value="C:fungal-type vacuole membrane"/>
    <property type="evidence" value="ECO:0007669"/>
    <property type="project" value="UniProtKB-ARBA"/>
</dbReference>
<keyword evidence="2" id="KW-0926">Vacuole</keyword>
<dbReference type="PROSITE" id="PS50192">
    <property type="entry name" value="T_SNARE"/>
    <property type="match status" value="1"/>
</dbReference>
<evidence type="ECO:0000256" key="1">
    <source>
        <dbReference type="ARBA" id="ARBA00004116"/>
    </source>
</evidence>
<dbReference type="GO" id="GO:0097576">
    <property type="term" value="P:vacuole fusion"/>
    <property type="evidence" value="ECO:0007669"/>
    <property type="project" value="UniProtKB-ARBA"/>
</dbReference>
<evidence type="ECO:0000256" key="2">
    <source>
        <dbReference type="ARBA" id="ARBA00022554"/>
    </source>
</evidence>
<dbReference type="PANTHER" id="PTHR22775">
    <property type="entry name" value="SORTING NEXIN"/>
    <property type="match status" value="1"/>
</dbReference>
<dbReference type="InterPro" id="IPR001683">
    <property type="entry name" value="PX_dom"/>
</dbReference>
<comment type="subcellular location">
    <subcellularLocation>
        <location evidence="1">Vacuole</location>
    </subcellularLocation>
</comment>
<dbReference type="SMART" id="SM00312">
    <property type="entry name" value="PX"/>
    <property type="match status" value="1"/>
</dbReference>
<dbReference type="AlphaFoldDB" id="A0AAV9XR22"/>
<evidence type="ECO:0000256" key="4">
    <source>
        <dbReference type="ARBA" id="ARBA00054927"/>
    </source>
</evidence>
<proteinExistence type="predicted"/>
<comment type="function">
    <text evidence="4">Essential for proper morphogenesis of the vacuole. May exist as structural reinforcement on the surface of the vacuolar membrane and be required for maintenance against rupture by osmotic pressure.</text>
</comment>
<feature type="domain" description="PX" evidence="6">
    <location>
        <begin position="1"/>
        <end position="116"/>
    </location>
</feature>
<dbReference type="Proteomes" id="UP001365542">
    <property type="component" value="Unassembled WGS sequence"/>
</dbReference>
<dbReference type="InterPro" id="IPR000727">
    <property type="entry name" value="T_SNARE_dom"/>
</dbReference>
<dbReference type="GO" id="GO:0016192">
    <property type="term" value="P:vesicle-mediated transport"/>
    <property type="evidence" value="ECO:0007669"/>
    <property type="project" value="UniProtKB-ARBA"/>
</dbReference>
<dbReference type="CDD" id="cd15858">
    <property type="entry name" value="SNARE_VAM7"/>
    <property type="match status" value="1"/>
</dbReference>
<evidence type="ECO:0000313" key="8">
    <source>
        <dbReference type="Proteomes" id="UP001365542"/>
    </source>
</evidence>
<organism evidence="7 8">
    <name type="scientific">Orbilia ellipsospora</name>
    <dbReference type="NCBI Taxonomy" id="2528407"/>
    <lineage>
        <taxon>Eukaryota</taxon>
        <taxon>Fungi</taxon>
        <taxon>Dikarya</taxon>
        <taxon>Ascomycota</taxon>
        <taxon>Pezizomycotina</taxon>
        <taxon>Orbiliomycetes</taxon>
        <taxon>Orbiliales</taxon>
        <taxon>Orbiliaceae</taxon>
        <taxon>Orbilia</taxon>
    </lineage>
</organism>
<name>A0AAV9XR22_9PEZI</name>
<evidence type="ECO:0000256" key="3">
    <source>
        <dbReference type="ARBA" id="ARBA00023054"/>
    </source>
</evidence>
<dbReference type="GO" id="GO:0035091">
    <property type="term" value="F:phosphatidylinositol binding"/>
    <property type="evidence" value="ECO:0007669"/>
    <property type="project" value="InterPro"/>
</dbReference>
<dbReference type="GO" id="GO:0007034">
    <property type="term" value="P:vacuolar transport"/>
    <property type="evidence" value="ECO:0007669"/>
    <property type="project" value="UniProtKB-ARBA"/>
</dbReference>
<feature type="domain" description="T-SNARE coiled-coil homology" evidence="5">
    <location>
        <begin position="301"/>
        <end position="363"/>
    </location>
</feature>
<comment type="caution">
    <text evidence="7">The sequence shown here is derived from an EMBL/GenBank/DDBJ whole genome shotgun (WGS) entry which is preliminary data.</text>
</comment>
<protein>
    <submittedName>
        <fullName evidence="7">Uncharacterized protein</fullName>
    </submittedName>
</protein>
<dbReference type="EMBL" id="JAVHJO010000003">
    <property type="protein sequence ID" value="KAK6542223.1"/>
    <property type="molecule type" value="Genomic_DNA"/>
</dbReference>
<dbReference type="CDD" id="cd06897">
    <property type="entry name" value="PX_SNARE"/>
    <property type="match status" value="1"/>
</dbReference>
<keyword evidence="3" id="KW-0175">Coiled coil</keyword>